<accession>A0A4S3K382</accession>
<reference evidence="3 4" key="1">
    <citation type="submission" date="2019-03" db="EMBL/GenBank/DDBJ databases">
        <title>Genomic Encyclopedia of Type Strains, Phase IV (KMG-IV): sequencing the most valuable type-strain genomes for metagenomic binning, comparative biology and taxonomic classification.</title>
        <authorList>
            <person name="Goeker M."/>
        </authorList>
    </citation>
    <scope>NUCLEOTIDE SEQUENCE [LARGE SCALE GENOMIC DNA]</scope>
    <source>
        <strain evidence="3 4">DSM 26377</strain>
    </source>
</reference>
<dbReference type="EMBL" id="SOBT01000009">
    <property type="protein sequence ID" value="TDU28300.1"/>
    <property type="molecule type" value="Genomic_DNA"/>
</dbReference>
<evidence type="ECO:0000313" key="4">
    <source>
        <dbReference type="Proteomes" id="UP000295341"/>
    </source>
</evidence>
<name>A0A4S3K382_9GAMM</name>
<evidence type="ECO:0000256" key="1">
    <source>
        <dbReference type="SAM" id="MobiDB-lite"/>
    </source>
</evidence>
<keyword evidence="2" id="KW-0472">Membrane</keyword>
<comment type="caution">
    <text evidence="3">The sequence shown here is derived from an EMBL/GenBank/DDBJ whole genome shotgun (WGS) entry which is preliminary data.</text>
</comment>
<organism evidence="3 4">
    <name type="scientific">Panacagrimonas perspica</name>
    <dbReference type="NCBI Taxonomy" id="381431"/>
    <lineage>
        <taxon>Bacteria</taxon>
        <taxon>Pseudomonadati</taxon>
        <taxon>Pseudomonadota</taxon>
        <taxon>Gammaproteobacteria</taxon>
        <taxon>Nevskiales</taxon>
        <taxon>Nevskiaceae</taxon>
        <taxon>Panacagrimonas</taxon>
    </lineage>
</organism>
<evidence type="ECO:0000256" key="2">
    <source>
        <dbReference type="SAM" id="Phobius"/>
    </source>
</evidence>
<dbReference type="Proteomes" id="UP000295341">
    <property type="component" value="Unassembled WGS sequence"/>
</dbReference>
<evidence type="ECO:0000313" key="3">
    <source>
        <dbReference type="EMBL" id="TDU28300.1"/>
    </source>
</evidence>
<dbReference type="AlphaFoldDB" id="A0A4S3K382"/>
<keyword evidence="2" id="KW-0812">Transmembrane</keyword>
<protein>
    <submittedName>
        <fullName evidence="3">Uncharacterized protein</fullName>
    </submittedName>
</protein>
<dbReference type="RefSeq" id="WP_133881854.1">
    <property type="nucleotide sequence ID" value="NZ_MWIN01000017.1"/>
</dbReference>
<gene>
    <name evidence="3" type="ORF">DFR24_2667</name>
</gene>
<keyword evidence="4" id="KW-1185">Reference proteome</keyword>
<proteinExistence type="predicted"/>
<feature type="transmembrane region" description="Helical" evidence="2">
    <location>
        <begin position="40"/>
        <end position="57"/>
    </location>
</feature>
<keyword evidence="2" id="KW-1133">Transmembrane helix</keyword>
<sequence>MNALELPTANAALSTRLLRGASHVFLEPVVDLERTRSRPLLVAALIAIIALGGVCMSQNMRVLLPAIPPTSQQHVTRSDGGSLDPQAQEPVAPKVHIAAAG</sequence>
<feature type="region of interest" description="Disordered" evidence="1">
    <location>
        <begin position="71"/>
        <end position="101"/>
    </location>
</feature>